<dbReference type="CDD" id="cd01879">
    <property type="entry name" value="FeoB"/>
    <property type="match status" value="1"/>
</dbReference>
<feature type="binding site" evidence="14">
    <location>
        <begin position="54"/>
        <end position="57"/>
    </location>
    <ligand>
        <name>GTP</name>
        <dbReference type="ChEBI" id="CHEBI:37565"/>
        <label>1</label>
    </ligand>
</feature>
<gene>
    <name evidence="18" type="primary">feoB</name>
    <name evidence="19" type="ORF">GKD88_08485</name>
    <name evidence="18" type="ORF">GKE08_09080</name>
</gene>
<dbReference type="AlphaFoldDB" id="A0A6N7S776"/>
<keyword evidence="6 16" id="KW-0812">Transmembrane</keyword>
<evidence type="ECO:0000256" key="9">
    <source>
        <dbReference type="ARBA" id="ARBA00023004"/>
    </source>
</evidence>
<dbReference type="InterPro" id="IPR030389">
    <property type="entry name" value="G_FEOB_dom"/>
</dbReference>
<sequence length="674" mass="75032">MKTAAFVGNPNAGKTAWINALSDAGFEVGNWPGVTVERKQAQVQWGAEKLTLIDLPGIYDLQKTNNEEQITQDFLESQPVDCLINVLDATHLQRALRLTLKLRMLQIPMILIFNFYDEVLKNGIEIDAVKLSRRLVCPILCVSAFDKQAVGQVKETILAMLKEPFSGYRPLLTQPLEEAWVRQVNTLQLAQPFASSLALQKQAYMQLCEAQPQAMHQALYQAIDSLMSHVRQDPQRRLLKTRLIDAVLLHRIWGLPLLLAMSFAMLMLIYNGSSPYVGWLNQLTLWMQHGCQLLLAGVPAWLRSLVCDGLLAGIGSVLSFLPLMAFLYFFLGLLEESGYMARIAFLMDRLMRPFGCSGKAFVSLLLGLGCNVPAVMATRVIEEESSRRRTALVVPLISCGARLPIYLLFAAAFFPGQGGVIVFTLYGLSLVSALVLSLILSLPEQRRQPWMVLELPVYRRPSLKVVFNKVRQEVKNYTRKAMTVVMLAMTVLWGLTYFPSGEITTSYAAQFGKAASVIYQPLGFGTQWPLVASLPGSIAAKETVVGFLASVLRDKAEAPLDFAQESKNLVLGLGEAVKNSVVHLADFSQEGQDAGLISEIGRLFDDPLGKLRAYSFLVYCLFSIPCIMTLNALRQEYGTKLMLKSIAIMVLLPYGMSLILFQLGRLLYWLSMIR</sequence>
<dbReference type="InterPro" id="IPR003373">
    <property type="entry name" value="Fe2_transport_prot-B"/>
</dbReference>
<dbReference type="GO" id="GO:0005886">
    <property type="term" value="C:plasma membrane"/>
    <property type="evidence" value="ECO:0007669"/>
    <property type="project" value="UniProtKB-SubCell"/>
</dbReference>
<evidence type="ECO:0000256" key="13">
    <source>
        <dbReference type="NCBIfam" id="TIGR00437"/>
    </source>
</evidence>
<dbReference type="Proteomes" id="UP000480929">
    <property type="component" value="Unassembled WGS sequence"/>
</dbReference>
<dbReference type="RefSeq" id="WP_154238754.1">
    <property type="nucleotide sequence ID" value="NZ_WKPI01000012.1"/>
</dbReference>
<dbReference type="SUPFAM" id="SSF52540">
    <property type="entry name" value="P-loop containing nucleoside triphosphate hydrolases"/>
    <property type="match status" value="1"/>
</dbReference>
<keyword evidence="10" id="KW-0406">Ion transport</keyword>
<name>A0A6N7S776_9FIRM</name>
<evidence type="ECO:0000259" key="17">
    <source>
        <dbReference type="PROSITE" id="PS51711"/>
    </source>
</evidence>
<dbReference type="Pfam" id="PF02421">
    <property type="entry name" value="FeoB_N"/>
    <property type="match status" value="1"/>
</dbReference>
<comment type="function">
    <text evidence="1 16">Probable transporter of a GTP-driven Fe(2+) uptake system.</text>
</comment>
<evidence type="ECO:0000256" key="1">
    <source>
        <dbReference type="ARBA" id="ARBA00003926"/>
    </source>
</evidence>
<organism evidence="18 20">
    <name type="scientific">Holdemania massiliensis</name>
    <dbReference type="NCBI Taxonomy" id="1468449"/>
    <lineage>
        <taxon>Bacteria</taxon>
        <taxon>Bacillati</taxon>
        <taxon>Bacillota</taxon>
        <taxon>Erysipelotrichia</taxon>
        <taxon>Erysipelotrichales</taxon>
        <taxon>Erysipelotrichaceae</taxon>
        <taxon>Holdemania</taxon>
    </lineage>
</organism>
<dbReference type="PROSITE" id="PS51711">
    <property type="entry name" value="G_FEOB"/>
    <property type="match status" value="1"/>
</dbReference>
<dbReference type="PANTHER" id="PTHR43185">
    <property type="entry name" value="FERROUS IRON TRANSPORT PROTEIN B"/>
    <property type="match status" value="1"/>
</dbReference>
<comment type="subcellular location">
    <subcellularLocation>
        <location evidence="2 16">Cell membrane</location>
        <topology evidence="2 16">Multi-pass membrane protein</topology>
    </subcellularLocation>
</comment>
<feature type="binding site" evidence="15">
    <location>
        <position position="20"/>
    </location>
    <ligand>
        <name>Mg(2+)</name>
        <dbReference type="ChEBI" id="CHEBI:18420"/>
        <label>2</label>
    </ligand>
</feature>
<feature type="domain" description="FeoB-type G" evidence="17">
    <location>
        <begin position="1"/>
        <end position="163"/>
    </location>
</feature>
<evidence type="ECO:0000256" key="4">
    <source>
        <dbReference type="ARBA" id="ARBA00022475"/>
    </source>
</evidence>
<proteinExistence type="inferred from homology"/>
<evidence type="ECO:0000256" key="8">
    <source>
        <dbReference type="ARBA" id="ARBA00022989"/>
    </source>
</evidence>
<accession>A0A6N7S776</accession>
<keyword evidence="4" id="KW-1003">Cell membrane</keyword>
<dbReference type="GO" id="GO:0005525">
    <property type="term" value="F:GTP binding"/>
    <property type="evidence" value="ECO:0007669"/>
    <property type="project" value="UniProtKB-KW"/>
</dbReference>
<keyword evidence="3 16" id="KW-0813">Transport</keyword>
<dbReference type="InterPro" id="IPR011640">
    <property type="entry name" value="Fe2_transport_prot_B_C"/>
</dbReference>
<dbReference type="EMBL" id="WKPI01000012">
    <property type="protein sequence ID" value="MSC33158.1"/>
    <property type="molecule type" value="Genomic_DNA"/>
</dbReference>
<keyword evidence="8 16" id="KW-1133">Transmembrane helix</keyword>
<feature type="transmembrane region" description="Helical" evidence="16">
    <location>
        <begin position="481"/>
        <end position="498"/>
    </location>
</feature>
<feature type="transmembrane region" description="Helical" evidence="16">
    <location>
        <begin position="309"/>
        <end position="331"/>
    </location>
</feature>
<feature type="binding site" evidence="14">
    <location>
        <begin position="8"/>
        <end position="15"/>
    </location>
    <ligand>
        <name>GTP</name>
        <dbReference type="ChEBI" id="CHEBI:37565"/>
        <label>1</label>
    </ligand>
</feature>
<keyword evidence="5 16" id="KW-0410">Iron transport</keyword>
<feature type="binding site" evidence="15">
    <location>
        <position position="22"/>
    </location>
    <ligand>
        <name>Mg(2+)</name>
        <dbReference type="ChEBI" id="CHEBI:18420"/>
        <label>1</label>
    </ligand>
</feature>
<evidence type="ECO:0000256" key="3">
    <source>
        <dbReference type="ARBA" id="ARBA00022448"/>
    </source>
</evidence>
<dbReference type="GO" id="GO:0015093">
    <property type="term" value="F:ferrous iron transmembrane transporter activity"/>
    <property type="evidence" value="ECO:0007669"/>
    <property type="project" value="UniProtKB-UniRule"/>
</dbReference>
<feature type="transmembrane region" description="Helical" evidence="16">
    <location>
        <begin position="420"/>
        <end position="442"/>
    </location>
</feature>
<reference evidence="20 21" key="1">
    <citation type="journal article" date="2019" name="Nat. Med.">
        <title>A library of human gut bacterial isolates paired with longitudinal multiomics data enables mechanistic microbiome research.</title>
        <authorList>
            <person name="Poyet M."/>
            <person name="Groussin M."/>
            <person name="Gibbons S.M."/>
            <person name="Avila-Pacheco J."/>
            <person name="Jiang X."/>
            <person name="Kearney S.M."/>
            <person name="Perrotta A.R."/>
            <person name="Berdy B."/>
            <person name="Zhao S."/>
            <person name="Lieberman T.D."/>
            <person name="Swanson P.K."/>
            <person name="Smith M."/>
            <person name="Roesemann S."/>
            <person name="Alexander J.E."/>
            <person name="Rich S.A."/>
            <person name="Livny J."/>
            <person name="Vlamakis H."/>
            <person name="Clish C."/>
            <person name="Bullock K."/>
            <person name="Deik A."/>
            <person name="Scott J."/>
            <person name="Pierce K.A."/>
            <person name="Xavier R.J."/>
            <person name="Alm E.J."/>
        </authorList>
    </citation>
    <scope>NUCLEOTIDE SEQUENCE [LARGE SCALE GENOMIC DNA]</scope>
    <source>
        <strain evidence="18 20">BIOML-A4</strain>
        <strain evidence="19 21">BIOML-A5</strain>
    </source>
</reference>
<keyword evidence="12 16" id="KW-0472">Membrane</keyword>
<feature type="transmembrane region" description="Helical" evidence="16">
    <location>
        <begin position="252"/>
        <end position="271"/>
    </location>
</feature>
<evidence type="ECO:0000313" key="21">
    <source>
        <dbReference type="Proteomes" id="UP000480929"/>
    </source>
</evidence>
<dbReference type="Proteomes" id="UP000433575">
    <property type="component" value="Unassembled WGS sequence"/>
</dbReference>
<keyword evidence="21" id="KW-1185">Reference proteome</keyword>
<evidence type="ECO:0000313" key="18">
    <source>
        <dbReference type="EMBL" id="MSA89480.1"/>
    </source>
</evidence>
<feature type="transmembrane region" description="Helical" evidence="16">
    <location>
        <begin position="645"/>
        <end position="668"/>
    </location>
</feature>
<keyword evidence="15" id="KW-0479">Metal-binding</keyword>
<evidence type="ECO:0000256" key="10">
    <source>
        <dbReference type="ARBA" id="ARBA00023065"/>
    </source>
</evidence>
<evidence type="ECO:0000256" key="14">
    <source>
        <dbReference type="PIRSR" id="PIRSR603373-1"/>
    </source>
</evidence>
<dbReference type="InterPro" id="IPR050860">
    <property type="entry name" value="FeoB_GTPase"/>
</dbReference>
<evidence type="ECO:0000256" key="7">
    <source>
        <dbReference type="ARBA" id="ARBA00022741"/>
    </source>
</evidence>
<feature type="transmembrane region" description="Helical" evidence="16">
    <location>
        <begin position="613"/>
        <end position="633"/>
    </location>
</feature>
<keyword evidence="9 16" id="KW-0408">Iron</keyword>
<feature type="binding site" evidence="14">
    <location>
        <begin position="33"/>
        <end position="37"/>
    </location>
    <ligand>
        <name>GTP</name>
        <dbReference type="ChEBI" id="CHEBI:37565"/>
        <label>1</label>
    </ligand>
</feature>
<evidence type="ECO:0000313" key="20">
    <source>
        <dbReference type="Proteomes" id="UP000433575"/>
    </source>
</evidence>
<dbReference type="EMBL" id="WKPJ01000011">
    <property type="protein sequence ID" value="MSA89480.1"/>
    <property type="molecule type" value="Genomic_DNA"/>
</dbReference>
<evidence type="ECO:0000256" key="2">
    <source>
        <dbReference type="ARBA" id="ARBA00004651"/>
    </source>
</evidence>
<dbReference type="OrthoDB" id="9809127at2"/>
<dbReference type="NCBIfam" id="TIGR00437">
    <property type="entry name" value="feoB"/>
    <property type="match status" value="1"/>
</dbReference>
<evidence type="ECO:0000256" key="6">
    <source>
        <dbReference type="ARBA" id="ARBA00022692"/>
    </source>
</evidence>
<evidence type="ECO:0000256" key="15">
    <source>
        <dbReference type="PIRSR" id="PIRSR603373-2"/>
    </source>
</evidence>
<evidence type="ECO:0000256" key="16">
    <source>
        <dbReference type="RuleBase" id="RU362098"/>
    </source>
</evidence>
<keyword evidence="15" id="KW-0460">Magnesium</keyword>
<dbReference type="GO" id="GO:0046872">
    <property type="term" value="F:metal ion binding"/>
    <property type="evidence" value="ECO:0007669"/>
    <property type="project" value="UniProtKB-KW"/>
</dbReference>
<dbReference type="InterPro" id="IPR027417">
    <property type="entry name" value="P-loop_NTPase"/>
</dbReference>
<dbReference type="Pfam" id="PF07670">
    <property type="entry name" value="Gate"/>
    <property type="match status" value="1"/>
</dbReference>
<keyword evidence="7 14" id="KW-0547">Nucleotide-binding</keyword>
<protein>
    <recommendedName>
        <fullName evidence="13 16">Ferrous iron transport protein B</fullName>
    </recommendedName>
</protein>
<feature type="transmembrane region" description="Helical" evidence="16">
    <location>
        <begin position="283"/>
        <end position="302"/>
    </location>
</feature>
<dbReference type="InterPro" id="IPR011642">
    <property type="entry name" value="Gate_dom"/>
</dbReference>
<dbReference type="PANTHER" id="PTHR43185:SF1">
    <property type="entry name" value="FE(2+) TRANSPORTER FEOB"/>
    <property type="match status" value="1"/>
</dbReference>
<feature type="binding site" evidence="14">
    <location>
        <begin position="114"/>
        <end position="117"/>
    </location>
    <ligand>
        <name>GTP</name>
        <dbReference type="ChEBI" id="CHEBI:37565"/>
        <label>1</label>
    </ligand>
</feature>
<feature type="transmembrane region" description="Helical" evidence="16">
    <location>
        <begin position="393"/>
        <end position="414"/>
    </location>
</feature>
<evidence type="ECO:0000256" key="12">
    <source>
        <dbReference type="ARBA" id="ARBA00023136"/>
    </source>
</evidence>
<dbReference type="Gene3D" id="3.40.50.300">
    <property type="entry name" value="P-loop containing nucleotide triphosphate hydrolases"/>
    <property type="match status" value="1"/>
</dbReference>
<keyword evidence="11 14" id="KW-0342">GTP-binding</keyword>
<evidence type="ECO:0000256" key="5">
    <source>
        <dbReference type="ARBA" id="ARBA00022496"/>
    </source>
</evidence>
<evidence type="ECO:0000256" key="11">
    <source>
        <dbReference type="ARBA" id="ARBA00023134"/>
    </source>
</evidence>
<feature type="binding site" evidence="15">
    <location>
        <position position="19"/>
    </location>
    <ligand>
        <name>Mg(2+)</name>
        <dbReference type="ChEBI" id="CHEBI:18420"/>
        <label>2</label>
    </ligand>
</feature>
<evidence type="ECO:0000313" key="19">
    <source>
        <dbReference type="EMBL" id="MSC33158.1"/>
    </source>
</evidence>
<feature type="transmembrane region" description="Helical" evidence="16">
    <location>
        <begin position="360"/>
        <end position="381"/>
    </location>
</feature>
<comment type="caution">
    <text evidence="18">The sequence shown here is derived from an EMBL/GenBank/DDBJ whole genome shotgun (WGS) entry which is preliminary data.</text>
</comment>
<dbReference type="Pfam" id="PF07664">
    <property type="entry name" value="FeoB_C"/>
    <property type="match status" value="1"/>
</dbReference>
<comment type="similarity">
    <text evidence="16">Belongs to the TRAFAC class TrmE-Era-EngA-EngB-Septin-like GTPase superfamily. FeoB GTPase (TC 9.A.8) family.</text>
</comment>